<evidence type="ECO:0000313" key="2">
    <source>
        <dbReference type="EMBL" id="MPC77178.1"/>
    </source>
</evidence>
<evidence type="ECO:0000256" key="1">
    <source>
        <dbReference type="SAM" id="MobiDB-lite"/>
    </source>
</evidence>
<gene>
    <name evidence="2" type="ORF">E2C01_071624</name>
</gene>
<dbReference type="AlphaFoldDB" id="A0A5B7I8H3"/>
<dbReference type="EMBL" id="VSRR010045209">
    <property type="protein sequence ID" value="MPC77178.1"/>
    <property type="molecule type" value="Genomic_DNA"/>
</dbReference>
<sequence length="119" mass="12677">MVAASAVPKPPSASQQPAGPAVTPTGIAFFLLRKQVTGLRGARFYLRPRCRASGPQCVRELGHTMHFLRVACGASASPCLAAHSTSGGCEVCLSCDSILQYLCHDRWRYDNSSDPSCGH</sequence>
<reference evidence="2 3" key="1">
    <citation type="submission" date="2019-05" db="EMBL/GenBank/DDBJ databases">
        <title>Another draft genome of Portunus trituberculatus and its Hox gene families provides insights of decapod evolution.</title>
        <authorList>
            <person name="Jeong J.-H."/>
            <person name="Song I."/>
            <person name="Kim S."/>
            <person name="Choi T."/>
            <person name="Kim D."/>
            <person name="Ryu S."/>
            <person name="Kim W."/>
        </authorList>
    </citation>
    <scope>NUCLEOTIDE SEQUENCE [LARGE SCALE GENOMIC DNA]</scope>
    <source>
        <tissue evidence="2">Muscle</tissue>
    </source>
</reference>
<feature type="region of interest" description="Disordered" evidence="1">
    <location>
        <begin position="1"/>
        <end position="21"/>
    </location>
</feature>
<name>A0A5B7I8H3_PORTR</name>
<organism evidence="2 3">
    <name type="scientific">Portunus trituberculatus</name>
    <name type="common">Swimming crab</name>
    <name type="synonym">Neptunus trituberculatus</name>
    <dbReference type="NCBI Taxonomy" id="210409"/>
    <lineage>
        <taxon>Eukaryota</taxon>
        <taxon>Metazoa</taxon>
        <taxon>Ecdysozoa</taxon>
        <taxon>Arthropoda</taxon>
        <taxon>Crustacea</taxon>
        <taxon>Multicrustacea</taxon>
        <taxon>Malacostraca</taxon>
        <taxon>Eumalacostraca</taxon>
        <taxon>Eucarida</taxon>
        <taxon>Decapoda</taxon>
        <taxon>Pleocyemata</taxon>
        <taxon>Brachyura</taxon>
        <taxon>Eubrachyura</taxon>
        <taxon>Portunoidea</taxon>
        <taxon>Portunidae</taxon>
        <taxon>Portuninae</taxon>
        <taxon>Portunus</taxon>
    </lineage>
</organism>
<accession>A0A5B7I8H3</accession>
<protein>
    <submittedName>
        <fullName evidence="2">Uncharacterized protein</fullName>
    </submittedName>
</protein>
<dbReference type="Proteomes" id="UP000324222">
    <property type="component" value="Unassembled WGS sequence"/>
</dbReference>
<evidence type="ECO:0000313" key="3">
    <source>
        <dbReference type="Proteomes" id="UP000324222"/>
    </source>
</evidence>
<proteinExistence type="predicted"/>
<comment type="caution">
    <text evidence="2">The sequence shown here is derived from an EMBL/GenBank/DDBJ whole genome shotgun (WGS) entry which is preliminary data.</text>
</comment>
<keyword evidence="3" id="KW-1185">Reference proteome</keyword>